<feature type="domain" description="UmuC" evidence="14">
    <location>
        <begin position="141"/>
        <end position="320"/>
    </location>
</feature>
<reference evidence="15" key="2">
    <citation type="journal article" date="2019" name="IMA Fungus">
        <title>Genome sequencing and comparison of five Tilletia species to identify candidate genes for the detection of regulated species infecting wheat.</title>
        <authorList>
            <person name="Nguyen H.D.T."/>
            <person name="Sultana T."/>
            <person name="Kesanakurti P."/>
            <person name="Hambleton S."/>
        </authorList>
    </citation>
    <scope>NUCLEOTIDE SEQUENCE</scope>
    <source>
        <strain evidence="15">DAOMC 236422</strain>
    </source>
</reference>
<protein>
    <recommendedName>
        <fullName evidence="3">DNA polymerase kappa</fullName>
        <ecNumber evidence="2">2.7.7.7</ecNumber>
    </recommendedName>
</protein>
<sequence length="778" mass="84862">MVDGRNSTDSSRMDGHAAGSAGPGPRTAAYRAARKRAADVDDAEASLRKRMAGPSSGKAGLSADQDEINRKIYEASRGSKFFDHEKIRDAETTQRIATLLAKRDDALSRITVDSPEWKAVGRKMDVRLAELEATRDLSRQICHVDADQFYAAVELKRDPSLKGKAFGVGSGVLTTASYEARLKGCRSGQAVFVAKALCPELIVVRNDFKAYTQASSDVMEILGSYDENMQPASLDEAYLDITEYCEQHQMTAEQVVTQLRKEVEEETGLTVSVGIAANKTLAKICSDRNKPNGQFQLAHDREVIMEFMETLKVRKIPGIGRVTERILQAVNVETCGDIWKQRHQLYLTFGNAVDQLLSAYLGLGSTHVRPNDRRERKSVGRETTFRPTNDLELLKSELRGCADQVEKDLERTHFKGRTVTLVAKRDSFQRFTRAKSGNVYLHKADDLYQIAVSLLMAEIAELTRTDPSAKLTLRLIGVRMTHLKDLQPPDNQIKKLFEAAGSRVAEPGEGGRPGHDQEQEQLEEALRLSLLETSGTGDIDLTNEMAVDGKEAGDRALHLNDDGMEGGGERLGSSTPSKLNPAGDNSSTKSNREDPSGTPRKRPSADRSGPQGTASSFSPPRPKAPEKHQALQFQHTPSSVAPVLSKPTAASEETNSKGAAIPHSTTCPICQVSLSFWSNAELNRQIDACLEGRGHQPLDPKENNISRSGSDLVLLPAATTQSTAKGPRPGSRKSQAANDQADDGKHAKGSMRRKSAPARDAGGAGTLDFWLQSKKPTE</sequence>
<dbReference type="GO" id="GO:0003887">
    <property type="term" value="F:DNA-directed DNA polymerase activity"/>
    <property type="evidence" value="ECO:0007669"/>
    <property type="project" value="UniProtKB-KW"/>
</dbReference>
<dbReference type="InterPro" id="IPR024728">
    <property type="entry name" value="PolY_HhH_motif"/>
</dbReference>
<evidence type="ECO:0000256" key="3">
    <source>
        <dbReference type="ARBA" id="ARBA00016178"/>
    </source>
</evidence>
<keyword evidence="5" id="KW-0548">Nucleotidyltransferase</keyword>
<evidence type="ECO:0000313" key="15">
    <source>
        <dbReference type="EMBL" id="KAE8272267.1"/>
    </source>
</evidence>
<dbReference type="Gene3D" id="3.30.1490.100">
    <property type="entry name" value="DNA polymerase, Y-family, little finger domain"/>
    <property type="match status" value="1"/>
</dbReference>
<dbReference type="Gene3D" id="3.40.1170.60">
    <property type="match status" value="1"/>
</dbReference>
<dbReference type="SUPFAM" id="SSF100879">
    <property type="entry name" value="Lesion bypass DNA polymerase (Y-family), little finger domain"/>
    <property type="match status" value="1"/>
</dbReference>
<dbReference type="InterPro" id="IPR022880">
    <property type="entry name" value="DNApol_IV"/>
</dbReference>
<evidence type="ECO:0000256" key="2">
    <source>
        <dbReference type="ARBA" id="ARBA00012417"/>
    </source>
</evidence>
<dbReference type="InterPro" id="IPR043502">
    <property type="entry name" value="DNA/RNA_pol_sf"/>
</dbReference>
<feature type="compositionally biased region" description="Polar residues" evidence="13">
    <location>
        <begin position="651"/>
        <end position="664"/>
    </location>
</feature>
<evidence type="ECO:0000256" key="4">
    <source>
        <dbReference type="ARBA" id="ARBA00022679"/>
    </source>
</evidence>
<evidence type="ECO:0000256" key="8">
    <source>
        <dbReference type="ARBA" id="ARBA00022763"/>
    </source>
</evidence>
<comment type="caution">
    <text evidence="15">The sequence shown here is derived from an EMBL/GenBank/DDBJ whole genome shotgun (WGS) entry which is preliminary data.</text>
</comment>
<dbReference type="InterPro" id="IPR036775">
    <property type="entry name" value="DNA_pol_Y-fam_lit_finger_sf"/>
</dbReference>
<dbReference type="EC" id="2.7.7.7" evidence="2"/>
<keyword evidence="4" id="KW-0808">Transferase</keyword>
<dbReference type="PROSITE" id="PS50173">
    <property type="entry name" value="UMUC"/>
    <property type="match status" value="1"/>
</dbReference>
<feature type="compositionally biased region" description="Polar residues" evidence="13">
    <location>
        <begin position="572"/>
        <end position="589"/>
    </location>
</feature>
<dbReference type="InterPro" id="IPR043128">
    <property type="entry name" value="Rev_trsase/Diguanyl_cyclase"/>
</dbReference>
<evidence type="ECO:0000256" key="6">
    <source>
        <dbReference type="ARBA" id="ARBA00022705"/>
    </source>
</evidence>
<dbReference type="Pfam" id="PF00817">
    <property type="entry name" value="IMS"/>
    <property type="match status" value="1"/>
</dbReference>
<dbReference type="EMBL" id="LWDG02000001">
    <property type="protein sequence ID" value="KAE8272267.1"/>
    <property type="molecule type" value="Genomic_DNA"/>
</dbReference>
<keyword evidence="16" id="KW-1185">Reference proteome</keyword>
<evidence type="ECO:0000256" key="12">
    <source>
        <dbReference type="ARBA" id="ARBA00049244"/>
    </source>
</evidence>
<dbReference type="GO" id="GO:0042276">
    <property type="term" value="P:error-prone translesion synthesis"/>
    <property type="evidence" value="ECO:0007669"/>
    <property type="project" value="TreeGrafter"/>
</dbReference>
<dbReference type="GO" id="GO:0006260">
    <property type="term" value="P:DNA replication"/>
    <property type="evidence" value="ECO:0007669"/>
    <property type="project" value="UniProtKB-KW"/>
</dbReference>
<dbReference type="FunFam" id="1.10.150.810:FF:000001">
    <property type="entry name" value="DNA polymerase kappa"/>
    <property type="match status" value="1"/>
</dbReference>
<evidence type="ECO:0000313" key="16">
    <source>
        <dbReference type="Proteomes" id="UP000078113"/>
    </source>
</evidence>
<dbReference type="PANTHER" id="PTHR11076">
    <property type="entry name" value="DNA REPAIR POLYMERASE UMUC / TRANSFERASE FAMILY MEMBER"/>
    <property type="match status" value="1"/>
</dbReference>
<evidence type="ECO:0000256" key="5">
    <source>
        <dbReference type="ARBA" id="ARBA00022695"/>
    </source>
</evidence>
<evidence type="ECO:0000256" key="9">
    <source>
        <dbReference type="ARBA" id="ARBA00022842"/>
    </source>
</evidence>
<feature type="compositionally biased region" description="Polar residues" evidence="13">
    <location>
        <begin position="1"/>
        <end position="10"/>
    </location>
</feature>
<dbReference type="GO" id="GO:0005634">
    <property type="term" value="C:nucleus"/>
    <property type="evidence" value="ECO:0007669"/>
    <property type="project" value="TreeGrafter"/>
</dbReference>
<evidence type="ECO:0000256" key="7">
    <source>
        <dbReference type="ARBA" id="ARBA00022723"/>
    </source>
</evidence>
<evidence type="ECO:0000256" key="11">
    <source>
        <dbReference type="ARBA" id="ARBA00023204"/>
    </source>
</evidence>
<keyword evidence="9" id="KW-0460">Magnesium</keyword>
<feature type="region of interest" description="Disordered" evidence="13">
    <location>
        <begin position="556"/>
        <end position="664"/>
    </location>
</feature>
<feature type="region of interest" description="Disordered" evidence="13">
    <location>
        <begin position="1"/>
        <end position="64"/>
    </location>
</feature>
<reference evidence="15" key="1">
    <citation type="submission" date="2016-04" db="EMBL/GenBank/DDBJ databases">
        <authorList>
            <person name="Nguyen H.D."/>
            <person name="Samba Siva P."/>
            <person name="Cullis J."/>
            <person name="Levesque C.A."/>
            <person name="Hambleton S."/>
        </authorList>
    </citation>
    <scope>NUCLEOTIDE SEQUENCE</scope>
    <source>
        <strain evidence="15">DAOMC 236422</strain>
    </source>
</reference>
<comment type="similarity">
    <text evidence="1">Belongs to the DNA polymerase type-Y family.</text>
</comment>
<evidence type="ECO:0000256" key="10">
    <source>
        <dbReference type="ARBA" id="ARBA00022932"/>
    </source>
</evidence>
<dbReference type="HAMAP" id="MF_01113">
    <property type="entry name" value="DNApol_IV"/>
    <property type="match status" value="1"/>
</dbReference>
<feature type="compositionally biased region" description="Basic residues" evidence="13">
    <location>
        <begin position="747"/>
        <end position="756"/>
    </location>
</feature>
<keyword evidence="11" id="KW-0234">DNA repair</keyword>
<evidence type="ECO:0000259" key="14">
    <source>
        <dbReference type="PROSITE" id="PS50173"/>
    </source>
</evidence>
<name>A0A8X7NG24_9BASI</name>
<dbReference type="Pfam" id="PF11799">
    <property type="entry name" value="IMS_C"/>
    <property type="match status" value="1"/>
</dbReference>
<feature type="region of interest" description="Disordered" evidence="13">
    <location>
        <begin position="719"/>
        <end position="778"/>
    </location>
</feature>
<dbReference type="PANTHER" id="PTHR11076:SF33">
    <property type="entry name" value="DNA POLYMERASE KAPPA"/>
    <property type="match status" value="1"/>
</dbReference>
<keyword evidence="10" id="KW-0239">DNA-directed DNA polymerase</keyword>
<keyword evidence="6" id="KW-0235">DNA replication</keyword>
<evidence type="ECO:0000256" key="1">
    <source>
        <dbReference type="ARBA" id="ARBA00010945"/>
    </source>
</evidence>
<dbReference type="FunFam" id="1.10.150.810:FF:000003">
    <property type="entry name" value="DNA polymerase kappa subunit"/>
    <property type="match status" value="1"/>
</dbReference>
<dbReference type="FunFam" id="3.30.1490.100:FF:000004">
    <property type="entry name" value="DNA polymerase IV"/>
    <property type="match status" value="1"/>
</dbReference>
<dbReference type="InterPro" id="IPR001126">
    <property type="entry name" value="UmuC"/>
</dbReference>
<dbReference type="InterPro" id="IPR050116">
    <property type="entry name" value="DNA_polymerase-Y"/>
</dbReference>
<dbReference type="AlphaFoldDB" id="A0A8X7NG24"/>
<dbReference type="FunFam" id="3.30.70.270:FF:000014">
    <property type="entry name" value="DNA polymerase kappa subunit"/>
    <property type="match status" value="1"/>
</dbReference>
<dbReference type="GO" id="GO:0070987">
    <property type="term" value="P:error-free translesion synthesis"/>
    <property type="evidence" value="ECO:0007669"/>
    <property type="project" value="UniProtKB-ARBA"/>
</dbReference>
<proteinExistence type="inferred from homology"/>
<dbReference type="GO" id="GO:0003684">
    <property type="term" value="F:damaged DNA binding"/>
    <property type="evidence" value="ECO:0007669"/>
    <property type="project" value="InterPro"/>
</dbReference>
<comment type="catalytic activity">
    <reaction evidence="12">
        <text>DNA(n) + a 2'-deoxyribonucleoside 5'-triphosphate = DNA(n+1) + diphosphate</text>
        <dbReference type="Rhea" id="RHEA:22508"/>
        <dbReference type="Rhea" id="RHEA-COMP:17339"/>
        <dbReference type="Rhea" id="RHEA-COMP:17340"/>
        <dbReference type="ChEBI" id="CHEBI:33019"/>
        <dbReference type="ChEBI" id="CHEBI:61560"/>
        <dbReference type="ChEBI" id="CHEBI:173112"/>
        <dbReference type="EC" id="2.7.7.7"/>
    </reaction>
</comment>
<dbReference type="Proteomes" id="UP000078113">
    <property type="component" value="Unassembled WGS sequence"/>
</dbReference>
<evidence type="ECO:0000256" key="13">
    <source>
        <dbReference type="SAM" id="MobiDB-lite"/>
    </source>
</evidence>
<dbReference type="Gene3D" id="1.10.150.810">
    <property type="match status" value="2"/>
</dbReference>
<gene>
    <name evidence="15" type="ORF">A4X09_0g7</name>
</gene>
<dbReference type="NCBIfam" id="NF002677">
    <property type="entry name" value="PRK02406.1"/>
    <property type="match status" value="1"/>
</dbReference>
<dbReference type="GO" id="GO:0006281">
    <property type="term" value="P:DNA repair"/>
    <property type="evidence" value="ECO:0007669"/>
    <property type="project" value="UniProtKB-KW"/>
</dbReference>
<dbReference type="Gene3D" id="3.30.70.270">
    <property type="match status" value="1"/>
</dbReference>
<dbReference type="GO" id="GO:0046872">
    <property type="term" value="F:metal ion binding"/>
    <property type="evidence" value="ECO:0007669"/>
    <property type="project" value="UniProtKB-KW"/>
</dbReference>
<dbReference type="SUPFAM" id="SSF56672">
    <property type="entry name" value="DNA/RNA polymerases"/>
    <property type="match status" value="1"/>
</dbReference>
<dbReference type="InterPro" id="IPR017961">
    <property type="entry name" value="DNA_pol_Y-fam_little_finger"/>
</dbReference>
<dbReference type="Pfam" id="PF11798">
    <property type="entry name" value="IMS_HHH"/>
    <property type="match status" value="1"/>
</dbReference>
<keyword evidence="8" id="KW-0227">DNA damage</keyword>
<organism evidence="15 16">
    <name type="scientific">Tilletia walkeri</name>
    <dbReference type="NCBI Taxonomy" id="117179"/>
    <lineage>
        <taxon>Eukaryota</taxon>
        <taxon>Fungi</taxon>
        <taxon>Dikarya</taxon>
        <taxon>Basidiomycota</taxon>
        <taxon>Ustilaginomycotina</taxon>
        <taxon>Exobasidiomycetes</taxon>
        <taxon>Tilletiales</taxon>
        <taxon>Tilletiaceae</taxon>
        <taxon>Tilletia</taxon>
    </lineage>
</organism>
<keyword evidence="7" id="KW-0479">Metal-binding</keyword>
<accession>A0A8X7NG24</accession>
<dbReference type="CDD" id="cd03586">
    <property type="entry name" value="PolY_Pol_IV_kappa"/>
    <property type="match status" value="1"/>
</dbReference>